<keyword evidence="2" id="KW-1185">Reference proteome</keyword>
<proteinExistence type="predicted"/>
<evidence type="ECO:0000256" key="1">
    <source>
        <dbReference type="SAM" id="Phobius"/>
    </source>
</evidence>
<gene>
    <name evidence="3" type="primary">LOC111279555</name>
</gene>
<organism evidence="2 3">
    <name type="scientific">Durio zibethinus</name>
    <name type="common">Durian</name>
    <dbReference type="NCBI Taxonomy" id="66656"/>
    <lineage>
        <taxon>Eukaryota</taxon>
        <taxon>Viridiplantae</taxon>
        <taxon>Streptophyta</taxon>
        <taxon>Embryophyta</taxon>
        <taxon>Tracheophyta</taxon>
        <taxon>Spermatophyta</taxon>
        <taxon>Magnoliopsida</taxon>
        <taxon>eudicotyledons</taxon>
        <taxon>Gunneridae</taxon>
        <taxon>Pentapetalae</taxon>
        <taxon>rosids</taxon>
        <taxon>malvids</taxon>
        <taxon>Malvales</taxon>
        <taxon>Malvaceae</taxon>
        <taxon>Helicteroideae</taxon>
        <taxon>Durio</taxon>
    </lineage>
</organism>
<dbReference type="GeneID" id="111279555"/>
<dbReference type="AlphaFoldDB" id="A0A6P5X1H3"/>
<dbReference type="KEGG" id="dzi:111279555"/>
<reference evidence="3" key="1">
    <citation type="submission" date="2025-08" db="UniProtKB">
        <authorList>
            <consortium name="RefSeq"/>
        </authorList>
    </citation>
    <scope>IDENTIFICATION</scope>
    <source>
        <tissue evidence="3">Fruit stalk</tissue>
    </source>
</reference>
<dbReference type="PANTHER" id="PTHR31170">
    <property type="entry name" value="BNAC04G53230D PROTEIN"/>
    <property type="match status" value="1"/>
</dbReference>
<name>A0A6P5X1H3_DURZI</name>
<evidence type="ECO:0000313" key="2">
    <source>
        <dbReference type="Proteomes" id="UP000515121"/>
    </source>
</evidence>
<dbReference type="Pfam" id="PF03140">
    <property type="entry name" value="DUF247"/>
    <property type="match status" value="1"/>
</dbReference>
<accession>A0A6P5X1H3</accession>
<dbReference type="Proteomes" id="UP000515121">
    <property type="component" value="Unplaced"/>
</dbReference>
<keyword evidence="1" id="KW-0812">Transmembrane</keyword>
<sequence>MLLVENQLPFFVLRELFCTIERSRADQDMIFMEAIFTMLGDRVPGKRRPRDDLKSPNLSYIRRILDFMYHCCFHSSTSKVKARKKKLRDDNSTSEVKNQLKEAGIKFKLVDGNTMFDIWFENGTLHIPEIKIGDDTEPFLRNLITYEQLLADRDLKHATDYMLFMDYLIDSPKDMETLCQHGIIKNMLGDDKAVATTINCLGFGVIFSPNFYYTEVFNKIHEHRIRPWNSWMANLNHNYFNSPWVLISFLAGALILLLTLLLTVFSVLSYAQ</sequence>
<keyword evidence="1" id="KW-0472">Membrane</keyword>
<feature type="transmembrane region" description="Helical" evidence="1">
    <location>
        <begin position="244"/>
        <end position="271"/>
    </location>
</feature>
<dbReference type="InterPro" id="IPR004158">
    <property type="entry name" value="DUF247_pln"/>
</dbReference>
<protein>
    <submittedName>
        <fullName evidence="3">Uncharacterized protein LOC111279555</fullName>
    </submittedName>
</protein>
<keyword evidence="1" id="KW-1133">Transmembrane helix</keyword>
<evidence type="ECO:0000313" key="3">
    <source>
        <dbReference type="RefSeq" id="XP_022722235.1"/>
    </source>
</evidence>
<dbReference type="RefSeq" id="XP_022722235.1">
    <property type="nucleotide sequence ID" value="XM_022866500.1"/>
</dbReference>
<dbReference type="OrthoDB" id="672127at2759"/>
<dbReference type="PANTHER" id="PTHR31170:SF17">
    <property type="match status" value="1"/>
</dbReference>